<feature type="compositionally biased region" description="Basic and acidic residues" evidence="1">
    <location>
        <begin position="154"/>
        <end position="173"/>
    </location>
</feature>
<gene>
    <name evidence="2" type="ORF">RM445_08935</name>
</gene>
<comment type="caution">
    <text evidence="2">The sequence shown here is derived from an EMBL/GenBank/DDBJ whole genome shotgun (WGS) entry which is preliminary data.</text>
</comment>
<evidence type="ECO:0000313" key="3">
    <source>
        <dbReference type="Proteomes" id="UP001183202"/>
    </source>
</evidence>
<reference evidence="3" key="1">
    <citation type="submission" date="2023-07" db="EMBL/GenBank/DDBJ databases">
        <title>30 novel species of actinomycetes from the DSMZ collection.</title>
        <authorList>
            <person name="Nouioui I."/>
        </authorList>
    </citation>
    <scope>NUCLEOTIDE SEQUENCE [LARGE SCALE GENOMIC DNA]</scope>
    <source>
        <strain evidence="3">DSM 45834</strain>
    </source>
</reference>
<accession>A0ABU2N6T3</accession>
<evidence type="ECO:0000313" key="2">
    <source>
        <dbReference type="EMBL" id="MDT0349646.1"/>
    </source>
</evidence>
<sequence>MKGMRVPVVAGVGGGVGTTTVAAALRAHDAGRMAGRLPDILVCRGTFDSLRRAAAVLDDAGPEPVPVVAVTLDGARMLRGPLRARLELLEADAGALVLLPHVRRWGTLADPLAETTRLLADPAERLPRPLRAYTAALRELVEAVASSGRLDARPHERYARRTDSDEHAVRRDGVGPARSARFPLATPPGPPPPAQRVPDPIAPERAPRLRGVQIVPPDGPRATAVSPAHARITTERVG</sequence>
<feature type="region of interest" description="Disordered" evidence="1">
    <location>
        <begin position="154"/>
        <end position="238"/>
    </location>
</feature>
<keyword evidence="3" id="KW-1185">Reference proteome</keyword>
<evidence type="ECO:0000256" key="1">
    <source>
        <dbReference type="SAM" id="MobiDB-lite"/>
    </source>
</evidence>
<organism evidence="2 3">
    <name type="scientific">Pseudonocardia charpentierae</name>
    <dbReference type="NCBI Taxonomy" id="3075545"/>
    <lineage>
        <taxon>Bacteria</taxon>
        <taxon>Bacillati</taxon>
        <taxon>Actinomycetota</taxon>
        <taxon>Actinomycetes</taxon>
        <taxon>Pseudonocardiales</taxon>
        <taxon>Pseudonocardiaceae</taxon>
        <taxon>Pseudonocardia</taxon>
    </lineage>
</organism>
<dbReference type="RefSeq" id="WP_311555662.1">
    <property type="nucleotide sequence ID" value="NZ_JAVREJ010000004.1"/>
</dbReference>
<proteinExistence type="predicted"/>
<feature type="compositionally biased region" description="Pro residues" evidence="1">
    <location>
        <begin position="185"/>
        <end position="195"/>
    </location>
</feature>
<protein>
    <submittedName>
        <fullName evidence="2">Uncharacterized protein</fullName>
    </submittedName>
</protein>
<name>A0ABU2N6T3_9PSEU</name>
<dbReference type="Proteomes" id="UP001183202">
    <property type="component" value="Unassembled WGS sequence"/>
</dbReference>
<dbReference type="EMBL" id="JAVREJ010000004">
    <property type="protein sequence ID" value="MDT0349646.1"/>
    <property type="molecule type" value="Genomic_DNA"/>
</dbReference>